<dbReference type="NCBIfam" id="TIGR03558">
    <property type="entry name" value="oxido_grp_1"/>
    <property type="match status" value="1"/>
</dbReference>
<feature type="domain" description="Luciferase-like" evidence="2">
    <location>
        <begin position="1"/>
        <end position="299"/>
    </location>
</feature>
<protein>
    <submittedName>
        <fullName evidence="3">LLM class flavin-dependent oxidoreductase</fullName>
    </submittedName>
</protein>
<dbReference type="CDD" id="cd00347">
    <property type="entry name" value="Flavin_utilizing_monoxygenases"/>
    <property type="match status" value="1"/>
</dbReference>
<dbReference type="RefSeq" id="WP_066198486.1">
    <property type="nucleotide sequence ID" value="NZ_JAFDQP010000004.1"/>
</dbReference>
<dbReference type="SUPFAM" id="SSF51679">
    <property type="entry name" value="Bacterial luciferase-like"/>
    <property type="match status" value="1"/>
</dbReference>
<name>A0A2N0ZI63_9BACI</name>
<evidence type="ECO:0000313" key="3">
    <source>
        <dbReference type="EMBL" id="PKG29181.1"/>
    </source>
</evidence>
<organism evidence="3 4">
    <name type="scientific">Cytobacillus horneckiae</name>
    <dbReference type="NCBI Taxonomy" id="549687"/>
    <lineage>
        <taxon>Bacteria</taxon>
        <taxon>Bacillati</taxon>
        <taxon>Bacillota</taxon>
        <taxon>Bacilli</taxon>
        <taxon>Bacillales</taxon>
        <taxon>Bacillaceae</taxon>
        <taxon>Cytobacillus</taxon>
    </lineage>
</organism>
<dbReference type="InterPro" id="IPR019949">
    <property type="entry name" value="CmoO-like"/>
</dbReference>
<comment type="similarity">
    <text evidence="1">To bacterial alkanal monooxygenase alpha and beta chains.</text>
</comment>
<dbReference type="EMBL" id="PISD01000019">
    <property type="protein sequence ID" value="PKG29181.1"/>
    <property type="molecule type" value="Genomic_DNA"/>
</dbReference>
<dbReference type="Gene3D" id="3.20.20.30">
    <property type="entry name" value="Luciferase-like domain"/>
    <property type="match status" value="1"/>
</dbReference>
<evidence type="ECO:0000313" key="4">
    <source>
        <dbReference type="Proteomes" id="UP000233343"/>
    </source>
</evidence>
<dbReference type="InterPro" id="IPR050766">
    <property type="entry name" value="Bact_Lucif_Oxidored"/>
</dbReference>
<evidence type="ECO:0000259" key="2">
    <source>
        <dbReference type="Pfam" id="PF00296"/>
    </source>
</evidence>
<dbReference type="GO" id="GO:0016705">
    <property type="term" value="F:oxidoreductase activity, acting on paired donors, with incorporation or reduction of molecular oxygen"/>
    <property type="evidence" value="ECO:0007669"/>
    <property type="project" value="InterPro"/>
</dbReference>
<dbReference type="InterPro" id="IPR036661">
    <property type="entry name" value="Luciferase-like_sf"/>
</dbReference>
<comment type="caution">
    <text evidence="3">The sequence shown here is derived from an EMBL/GenBank/DDBJ whole genome shotgun (WGS) entry which is preliminary data.</text>
</comment>
<dbReference type="PANTHER" id="PTHR30137:SF19">
    <property type="entry name" value="LUCIFERASE-LIKE MONOOXYGENASE"/>
    <property type="match status" value="1"/>
</dbReference>
<dbReference type="InterPro" id="IPR011251">
    <property type="entry name" value="Luciferase-like_dom"/>
</dbReference>
<dbReference type="Proteomes" id="UP000233343">
    <property type="component" value="Unassembled WGS sequence"/>
</dbReference>
<dbReference type="Pfam" id="PF00296">
    <property type="entry name" value="Bac_luciferase"/>
    <property type="match status" value="1"/>
</dbReference>
<proteinExistence type="predicted"/>
<evidence type="ECO:0000256" key="1">
    <source>
        <dbReference type="ARBA" id="ARBA00007789"/>
    </source>
</evidence>
<keyword evidence="4" id="KW-1185">Reference proteome</keyword>
<dbReference type="GO" id="GO:0005829">
    <property type="term" value="C:cytosol"/>
    <property type="evidence" value="ECO:0007669"/>
    <property type="project" value="TreeGrafter"/>
</dbReference>
<dbReference type="FunFam" id="3.20.20.30:FF:000002">
    <property type="entry name" value="LLM class flavin-dependent oxidoreductase"/>
    <property type="match status" value="1"/>
</dbReference>
<accession>A0A2N0ZI63</accession>
<gene>
    <name evidence="3" type="ORF">CWS20_10510</name>
</gene>
<dbReference type="PANTHER" id="PTHR30137">
    <property type="entry name" value="LUCIFERASE-LIKE MONOOXYGENASE"/>
    <property type="match status" value="1"/>
</dbReference>
<reference evidence="3 4" key="1">
    <citation type="journal article" date="2010" name="Int. J. Syst. Evol. Microbiol.">
        <title>Bacillus horneckiae sp. nov., isolated from a spacecraft-assembly clean room.</title>
        <authorList>
            <person name="Vaishampayan P."/>
            <person name="Probst A."/>
            <person name="Krishnamurthi S."/>
            <person name="Ghosh S."/>
            <person name="Osman S."/>
            <person name="McDowall A."/>
            <person name="Ruckmani A."/>
            <person name="Mayilraj S."/>
            <person name="Venkateswaran K."/>
        </authorList>
    </citation>
    <scope>NUCLEOTIDE SEQUENCE [LARGE SCALE GENOMIC DNA]</scope>
    <source>
        <strain evidence="4">1PO1SC</strain>
    </source>
</reference>
<sequence>MKLSILDQSPISTGATAQDALNASLELAKLADSLGYTRYWVAEHHDLPGLAGSVPEIMLSYIGSQTGRIRLGAGAILLPHYRPYKVAETFNLLGTLFPGRIDLGIGRAPGGSAEASLALSGNYLEGVRQMPEAMDELLSFLYKGFPDNHMYANVTPAPVPPVPPLPWLLGTSEKSAKLAAINGTAYAFGQFMSDQNGADIIKTYKEEFREKQNGADGKALITVSVICAETTEQAEAVASSQFLWKLQSESGNRSGIPTMDEARDYSYSAEDYEKIDKMRTNMIIGNPNFVKEKLNELAENYEVDEIMIVTITHDYQARLTSYRLISDLI</sequence>
<dbReference type="AlphaFoldDB" id="A0A2N0ZI63"/>